<dbReference type="PANTHER" id="PTHR47938:SF35">
    <property type="entry name" value="PENTATRICOPEPTIDE REPEAT-CONTAINING PROTEIN 4, MITOCHONDRIAL-RELATED"/>
    <property type="match status" value="1"/>
</dbReference>
<accession>A0AA36J7B9</accession>
<sequence length="417" mass="45529">MLRPGGRQVLWLPQHVQALRCQHWRGQSELTWQEALGLLNRRSSPRGGPDVVGWSKAIAACAKAAQWRHAIAFLAAASAANAANAFSCAAAISSCQRTARWTVALRLLHQAWLRGPKPDTVCLNAAISACAKRGRWAWSLFLLRSAPQLRLFVDALGHSALLAAVAQAAKWRKALELLEAEMCPRLGRMLAPGAVSAALTACKVEGAWEAALALWVRQAFGSASVRSAALGSFASSTRWELALQLLEADDRSMRCEESEMLLVSALGGLSRVRRWREALCLRADSARFAGPAAASLVWRATEVSGRHLELQRWSGQDWLGSGGGGDVRQRRRTSAQLLLRPMVQSGPWDQALRRRVLAPALVQLLALQGTAADVPRLRERSGRLRSCELEGTSDLGASARELWPPLSLWDRISTMRP</sequence>
<organism evidence="1 2">
    <name type="scientific">Effrenium voratum</name>
    <dbReference type="NCBI Taxonomy" id="2562239"/>
    <lineage>
        <taxon>Eukaryota</taxon>
        <taxon>Sar</taxon>
        <taxon>Alveolata</taxon>
        <taxon>Dinophyceae</taxon>
        <taxon>Suessiales</taxon>
        <taxon>Symbiodiniaceae</taxon>
        <taxon>Effrenium</taxon>
    </lineage>
</organism>
<dbReference type="GO" id="GO:0003729">
    <property type="term" value="F:mRNA binding"/>
    <property type="evidence" value="ECO:0007669"/>
    <property type="project" value="TreeGrafter"/>
</dbReference>
<dbReference type="AlphaFoldDB" id="A0AA36J7B9"/>
<evidence type="ECO:0008006" key="3">
    <source>
        <dbReference type="Google" id="ProtNLM"/>
    </source>
</evidence>
<protein>
    <recommendedName>
        <fullName evidence="3">Pentatricopeptide repeat-containing protein, chloroplastic</fullName>
    </recommendedName>
</protein>
<dbReference type="EMBL" id="CAUJNA010003373">
    <property type="protein sequence ID" value="CAJ1400511.1"/>
    <property type="molecule type" value="Genomic_DNA"/>
</dbReference>
<proteinExistence type="predicted"/>
<evidence type="ECO:0000313" key="1">
    <source>
        <dbReference type="EMBL" id="CAJ1400511.1"/>
    </source>
</evidence>
<comment type="caution">
    <text evidence="1">The sequence shown here is derived from an EMBL/GenBank/DDBJ whole genome shotgun (WGS) entry which is preliminary data.</text>
</comment>
<name>A0AA36J7B9_9DINO</name>
<keyword evidence="2" id="KW-1185">Reference proteome</keyword>
<gene>
    <name evidence="1" type="ORF">EVOR1521_LOCUS23834</name>
</gene>
<dbReference type="Proteomes" id="UP001178507">
    <property type="component" value="Unassembled WGS sequence"/>
</dbReference>
<evidence type="ECO:0000313" key="2">
    <source>
        <dbReference type="Proteomes" id="UP001178507"/>
    </source>
</evidence>
<reference evidence="1" key="1">
    <citation type="submission" date="2023-08" db="EMBL/GenBank/DDBJ databases">
        <authorList>
            <person name="Chen Y."/>
            <person name="Shah S."/>
            <person name="Dougan E. K."/>
            <person name="Thang M."/>
            <person name="Chan C."/>
        </authorList>
    </citation>
    <scope>NUCLEOTIDE SEQUENCE</scope>
</reference>
<dbReference type="PANTHER" id="PTHR47938">
    <property type="entry name" value="RESPIRATORY COMPLEX I CHAPERONE (CIA84), PUTATIVE (AFU_ORTHOLOGUE AFUA_2G06020)-RELATED"/>
    <property type="match status" value="1"/>
</dbReference>
<dbReference type="InterPro" id="IPR011990">
    <property type="entry name" value="TPR-like_helical_dom_sf"/>
</dbReference>
<dbReference type="Gene3D" id="1.25.40.10">
    <property type="entry name" value="Tetratricopeptide repeat domain"/>
    <property type="match status" value="1"/>
</dbReference>